<reference evidence="2 3" key="1">
    <citation type="submission" date="2017-03" db="EMBL/GenBank/DDBJ databases">
        <authorList>
            <person name="Afonso C.L."/>
            <person name="Miller P.J."/>
            <person name="Scott M.A."/>
            <person name="Spackman E."/>
            <person name="Goraichik I."/>
            <person name="Dimitrov K.M."/>
            <person name="Suarez D.L."/>
            <person name="Swayne D.E."/>
        </authorList>
    </citation>
    <scope>NUCLEOTIDE SEQUENCE [LARGE SCALE GENOMIC DNA]</scope>
    <source>
        <strain evidence="2">SB41UT1</strain>
    </source>
</reference>
<dbReference type="InterPro" id="IPR016032">
    <property type="entry name" value="Sig_transdc_resp-reg_C-effctor"/>
</dbReference>
<proteinExistence type="predicted"/>
<dbReference type="Proteomes" id="UP000196573">
    <property type="component" value="Unassembled WGS sequence"/>
</dbReference>
<dbReference type="EMBL" id="FWPT01000002">
    <property type="protein sequence ID" value="SMA38524.1"/>
    <property type="molecule type" value="Genomic_DNA"/>
</dbReference>
<dbReference type="AlphaFoldDB" id="A0A1X7AFW2"/>
<dbReference type="InterPro" id="IPR036388">
    <property type="entry name" value="WH-like_DNA-bd_sf"/>
</dbReference>
<evidence type="ECO:0000313" key="3">
    <source>
        <dbReference type="Proteomes" id="UP000196573"/>
    </source>
</evidence>
<gene>
    <name evidence="2" type="primary">gerE_2</name>
    <name evidence="2" type="ORF">EHSB41UT_00883</name>
</gene>
<evidence type="ECO:0000313" key="2">
    <source>
        <dbReference type="EMBL" id="SMA38524.1"/>
    </source>
</evidence>
<name>A0A1X7AFW2_9GAMM</name>
<protein>
    <submittedName>
        <fullName evidence="2">Spore germination protein GerE</fullName>
    </submittedName>
</protein>
<dbReference type="SMART" id="SM00421">
    <property type="entry name" value="HTH_LUXR"/>
    <property type="match status" value="1"/>
</dbReference>
<dbReference type="SUPFAM" id="SSF46894">
    <property type="entry name" value="C-terminal effector domain of the bipartite response regulators"/>
    <property type="match status" value="1"/>
</dbReference>
<dbReference type="GO" id="GO:0003677">
    <property type="term" value="F:DNA binding"/>
    <property type="evidence" value="ECO:0007669"/>
    <property type="project" value="InterPro"/>
</dbReference>
<dbReference type="PROSITE" id="PS50043">
    <property type="entry name" value="HTH_LUXR_2"/>
    <property type="match status" value="1"/>
</dbReference>
<accession>A0A1X7AFW2</accession>
<dbReference type="GO" id="GO:0006355">
    <property type="term" value="P:regulation of DNA-templated transcription"/>
    <property type="evidence" value="ECO:0007669"/>
    <property type="project" value="InterPro"/>
</dbReference>
<keyword evidence="3" id="KW-1185">Reference proteome</keyword>
<organism evidence="2 3">
    <name type="scientific">Parendozoicomonas haliclonae</name>
    <dbReference type="NCBI Taxonomy" id="1960125"/>
    <lineage>
        <taxon>Bacteria</taxon>
        <taxon>Pseudomonadati</taxon>
        <taxon>Pseudomonadota</taxon>
        <taxon>Gammaproteobacteria</taxon>
        <taxon>Oceanospirillales</taxon>
        <taxon>Endozoicomonadaceae</taxon>
        <taxon>Parendozoicomonas</taxon>
    </lineage>
</organism>
<dbReference type="RefSeq" id="WP_087107297.1">
    <property type="nucleotide sequence ID" value="NZ_CBCSCN010000001.1"/>
</dbReference>
<feature type="domain" description="HTH luxR-type" evidence="1">
    <location>
        <begin position="167"/>
        <end position="232"/>
    </location>
</feature>
<dbReference type="Pfam" id="PF00196">
    <property type="entry name" value="GerE"/>
    <property type="match status" value="1"/>
</dbReference>
<dbReference type="Gene3D" id="1.10.10.10">
    <property type="entry name" value="Winged helix-like DNA-binding domain superfamily/Winged helix DNA-binding domain"/>
    <property type="match status" value="1"/>
</dbReference>
<dbReference type="InterPro" id="IPR000792">
    <property type="entry name" value="Tscrpt_reg_LuxR_C"/>
</dbReference>
<sequence length="235" mass="26721">MAVNNYCTAIHGEILQIIGNYYTIYAGVRQQGVSSGLFSHKDGMTLDVLQTSMPVALPLEVSGQYFNKRDRNLNRLLNGDVPFVYDHSCRRSEDRNTARMLQLKFALAIPVTCDTNPNYTYAVIFYCKGVTRMILEELIVSYRHRLQCLANGLFQNWQQAHGHDFNIFHSRSVFCQRALQVAQSLADGNSTRETASNLCITESGVRYHLDQLGRKLSATNRSHMLIELMRKGVIH</sequence>
<evidence type="ECO:0000259" key="1">
    <source>
        <dbReference type="PROSITE" id="PS50043"/>
    </source>
</evidence>
<dbReference type="OrthoDB" id="6115007at2"/>